<evidence type="ECO:0000313" key="4">
    <source>
        <dbReference type="WBParaSite" id="HPLM_0000639001-mRNA-1"/>
    </source>
</evidence>
<evidence type="ECO:0000313" key="2">
    <source>
        <dbReference type="EMBL" id="VDO28811.1"/>
    </source>
</evidence>
<dbReference type="Proteomes" id="UP000268014">
    <property type="component" value="Unassembled WGS sequence"/>
</dbReference>
<feature type="transmembrane region" description="Helical" evidence="1">
    <location>
        <begin position="58"/>
        <end position="80"/>
    </location>
</feature>
<proteinExistence type="predicted"/>
<name>A0A0N4W875_HAEPC</name>
<gene>
    <name evidence="2" type="ORF">HPLM_LOCUS6382</name>
</gene>
<sequence length="102" mass="10597">MTLGESVGLLRNSKGRCFCETAGATMMPSGVSTEPSDSSVEYVASVSRIQHCSMTSDAGGIIVVVAAWTGIALAGVPAVLGLPEVDETMGMISFPMINNRSW</sequence>
<keyword evidence="3" id="KW-1185">Reference proteome</keyword>
<reference evidence="2 3" key="2">
    <citation type="submission" date="2018-11" db="EMBL/GenBank/DDBJ databases">
        <authorList>
            <consortium name="Pathogen Informatics"/>
        </authorList>
    </citation>
    <scope>NUCLEOTIDE SEQUENCE [LARGE SCALE GENOMIC DNA]</scope>
    <source>
        <strain evidence="2 3">MHpl1</strain>
    </source>
</reference>
<protein>
    <submittedName>
        <fullName evidence="2 4">Uncharacterized protein</fullName>
    </submittedName>
</protein>
<keyword evidence="1" id="KW-1133">Transmembrane helix</keyword>
<dbReference type="AlphaFoldDB" id="A0A0N4W875"/>
<evidence type="ECO:0000313" key="3">
    <source>
        <dbReference type="Proteomes" id="UP000268014"/>
    </source>
</evidence>
<reference evidence="4" key="1">
    <citation type="submission" date="2017-02" db="UniProtKB">
        <authorList>
            <consortium name="WormBaseParasite"/>
        </authorList>
    </citation>
    <scope>IDENTIFICATION</scope>
</reference>
<evidence type="ECO:0000256" key="1">
    <source>
        <dbReference type="SAM" id="Phobius"/>
    </source>
</evidence>
<dbReference type="EMBL" id="UZAF01016485">
    <property type="protein sequence ID" value="VDO28811.1"/>
    <property type="molecule type" value="Genomic_DNA"/>
</dbReference>
<keyword evidence="1" id="KW-0472">Membrane</keyword>
<dbReference type="WBParaSite" id="HPLM_0000639001-mRNA-1">
    <property type="protein sequence ID" value="HPLM_0000639001-mRNA-1"/>
    <property type="gene ID" value="HPLM_0000639001"/>
</dbReference>
<accession>A0A0N4W875</accession>
<organism evidence="4">
    <name type="scientific">Haemonchus placei</name>
    <name type="common">Barber's pole worm</name>
    <dbReference type="NCBI Taxonomy" id="6290"/>
    <lineage>
        <taxon>Eukaryota</taxon>
        <taxon>Metazoa</taxon>
        <taxon>Ecdysozoa</taxon>
        <taxon>Nematoda</taxon>
        <taxon>Chromadorea</taxon>
        <taxon>Rhabditida</taxon>
        <taxon>Rhabditina</taxon>
        <taxon>Rhabditomorpha</taxon>
        <taxon>Strongyloidea</taxon>
        <taxon>Trichostrongylidae</taxon>
        <taxon>Haemonchus</taxon>
    </lineage>
</organism>
<keyword evidence="1" id="KW-0812">Transmembrane</keyword>